<evidence type="ECO:0000313" key="3">
    <source>
        <dbReference type="Proteomes" id="UP001501759"/>
    </source>
</evidence>
<gene>
    <name evidence="2" type="ORF">GCM10023335_54630</name>
</gene>
<proteinExistence type="predicted"/>
<reference evidence="3" key="1">
    <citation type="journal article" date="2019" name="Int. J. Syst. Evol. Microbiol.">
        <title>The Global Catalogue of Microorganisms (GCM) 10K type strain sequencing project: providing services to taxonomists for standard genome sequencing and annotation.</title>
        <authorList>
            <consortium name="The Broad Institute Genomics Platform"/>
            <consortium name="The Broad Institute Genome Sequencing Center for Infectious Disease"/>
            <person name="Wu L."/>
            <person name="Ma J."/>
        </authorList>
    </citation>
    <scope>NUCLEOTIDE SEQUENCE [LARGE SCALE GENOMIC DNA]</scope>
    <source>
        <strain evidence="3">JCM 18409</strain>
    </source>
</reference>
<feature type="region of interest" description="Disordered" evidence="1">
    <location>
        <begin position="1"/>
        <end position="141"/>
    </location>
</feature>
<feature type="compositionally biased region" description="Basic and acidic residues" evidence="1">
    <location>
        <begin position="102"/>
        <end position="121"/>
    </location>
</feature>
<feature type="region of interest" description="Disordered" evidence="1">
    <location>
        <begin position="206"/>
        <end position="241"/>
    </location>
</feature>
<evidence type="ECO:0000313" key="2">
    <source>
        <dbReference type="EMBL" id="GAA5022622.1"/>
    </source>
</evidence>
<dbReference type="EMBL" id="BAABKB010000023">
    <property type="protein sequence ID" value="GAA5022622.1"/>
    <property type="molecule type" value="Genomic_DNA"/>
</dbReference>
<sequence length="241" mass="25352">MRASAPCASPSSTNDCTGGNPPGRSSGLFAGHSAAPGHPATPRAQAMSTLTPTPGCRVPGRLSYGPSTGGSRNPRLRPRARQRGTGARDPSSFHEPVTARAGADETPRKGRAERVTRDRHTPTQRPAPSVRCPDGLRRAVPTVPDGRRRLLRRMAGPLLGVVMGADSGDVGVRAYGRGLRAALSATGIPPAGPQQYEPPRVRELPAITTGRPGVGRPPTLTRTGPDARVFSNIEERRTGYE</sequence>
<organism evidence="2 3">
    <name type="scientific">Streptomyces siamensis</name>
    <dbReference type="NCBI Taxonomy" id="1274986"/>
    <lineage>
        <taxon>Bacteria</taxon>
        <taxon>Bacillati</taxon>
        <taxon>Actinomycetota</taxon>
        <taxon>Actinomycetes</taxon>
        <taxon>Kitasatosporales</taxon>
        <taxon>Streptomycetaceae</taxon>
        <taxon>Streptomyces</taxon>
    </lineage>
</organism>
<keyword evidence="3" id="KW-1185">Reference proteome</keyword>
<name>A0ABP9J8A4_9ACTN</name>
<accession>A0ABP9J8A4</accession>
<comment type="caution">
    <text evidence="2">The sequence shown here is derived from an EMBL/GenBank/DDBJ whole genome shotgun (WGS) entry which is preliminary data.</text>
</comment>
<dbReference type="Proteomes" id="UP001501759">
    <property type="component" value="Unassembled WGS sequence"/>
</dbReference>
<protein>
    <submittedName>
        <fullName evidence="2">Uncharacterized protein</fullName>
    </submittedName>
</protein>
<evidence type="ECO:0000256" key="1">
    <source>
        <dbReference type="SAM" id="MobiDB-lite"/>
    </source>
</evidence>